<feature type="region of interest" description="Disordered" evidence="1">
    <location>
        <begin position="274"/>
        <end position="293"/>
    </location>
</feature>
<feature type="compositionally biased region" description="Acidic residues" evidence="1">
    <location>
        <begin position="19"/>
        <end position="32"/>
    </location>
</feature>
<dbReference type="Proteomes" id="UP000041254">
    <property type="component" value="Unassembled WGS sequence"/>
</dbReference>
<proteinExistence type="predicted"/>
<dbReference type="InParanoid" id="A0A0G4GMB3"/>
<dbReference type="VEuPathDB" id="CryptoDB:Vbra_10112"/>
<feature type="compositionally biased region" description="Acidic residues" evidence="1">
    <location>
        <begin position="317"/>
        <end position="356"/>
    </location>
</feature>
<accession>A0A0G4GMB3</accession>
<feature type="region of interest" description="Disordered" evidence="1">
    <location>
        <begin position="1"/>
        <end position="89"/>
    </location>
</feature>
<feature type="region of interest" description="Disordered" evidence="1">
    <location>
        <begin position="306"/>
        <end position="356"/>
    </location>
</feature>
<dbReference type="AlphaFoldDB" id="A0A0G4GMB3"/>
<dbReference type="EMBL" id="CDMY01000718">
    <property type="protein sequence ID" value="CEM31341.1"/>
    <property type="molecule type" value="Genomic_DNA"/>
</dbReference>
<protein>
    <submittedName>
        <fullName evidence="2">Uncharacterized protein</fullName>
    </submittedName>
</protein>
<evidence type="ECO:0000256" key="1">
    <source>
        <dbReference type="SAM" id="MobiDB-lite"/>
    </source>
</evidence>
<evidence type="ECO:0000313" key="3">
    <source>
        <dbReference type="Proteomes" id="UP000041254"/>
    </source>
</evidence>
<gene>
    <name evidence="2" type="ORF">Vbra_10112</name>
</gene>
<reference evidence="2 3" key="1">
    <citation type="submission" date="2014-11" db="EMBL/GenBank/DDBJ databases">
        <authorList>
            <person name="Zhu J."/>
            <person name="Qi W."/>
            <person name="Song R."/>
        </authorList>
    </citation>
    <scope>NUCLEOTIDE SEQUENCE [LARGE SCALE GENOMIC DNA]</scope>
</reference>
<name>A0A0G4GMB3_VITBC</name>
<keyword evidence="3" id="KW-1185">Reference proteome</keyword>
<organism evidence="2 3">
    <name type="scientific">Vitrella brassicaformis (strain CCMP3155)</name>
    <dbReference type="NCBI Taxonomy" id="1169540"/>
    <lineage>
        <taxon>Eukaryota</taxon>
        <taxon>Sar</taxon>
        <taxon>Alveolata</taxon>
        <taxon>Colpodellida</taxon>
        <taxon>Vitrellaceae</taxon>
        <taxon>Vitrella</taxon>
    </lineage>
</organism>
<sequence>MPSVLNQHEGNLLENGHQDDEEQDEEMADGDDQSGPPPAENGQSADGSDGSDGSDGDEDYDGDQQDEDEEGEGDGDGEGGGSDEEDDQGEWIIDPDRTQQLAKGQNHPDSDKDERLNDGRWLLTLERDDDRGFSRRIKAVKTDGSGDMTYHVEELPGELKAHIDFGRRVLIPHFPHFLRGTFYAIPFAKAPTYRASSQSMTLSGRDRQADLNETFAFECELQVEANITEEGGETITGHLSYHADYPNATIEDAKGRARPMRDAEGKEAICVNASNTNTGSKEGGGGKGKGKAKHVEEGSYRVVDGRWMPFFDPVDGASEEEHETEEQGADEDGEGEGEEDGERENGEAVDMDVTSD</sequence>
<evidence type="ECO:0000313" key="2">
    <source>
        <dbReference type="EMBL" id="CEM31341.1"/>
    </source>
</evidence>
<feature type="compositionally biased region" description="Acidic residues" evidence="1">
    <location>
        <begin position="52"/>
        <end position="89"/>
    </location>
</feature>